<gene>
    <name evidence="2" type="ORF">FVEG_17578</name>
</gene>
<name>W7MWN1_GIBM7</name>
<dbReference type="VEuPathDB" id="FungiDB:FVEG_17578"/>
<sequence length="180" mass="21245">MSEPRSNIGIWGWGSSDRERFKAKNKALEKKFMELGDRKWLYAHTYYTEEQFWELYVRPWYERLRKRYFATTLPAVYDKVKKSGLDADGKDSQGWEFGRLLNKWPTSGIYGMILAFHSGDINHHRRARWSAHDLRHLLLRNSDAIHKHTLINWAAKMLPDSDADMHINLLADGNVHEDDV</sequence>
<dbReference type="RefSeq" id="XP_018761899.1">
    <property type="nucleotide sequence ID" value="XM_018906821.1"/>
</dbReference>
<evidence type="ECO:0000256" key="1">
    <source>
        <dbReference type="ARBA" id="ARBA00023002"/>
    </source>
</evidence>
<dbReference type="PANTHER" id="PTHR10801">
    <property type="entry name" value="24-DEHYDROCHOLESTEROL REDUCTASE"/>
    <property type="match status" value="1"/>
</dbReference>
<dbReference type="GO" id="GO:0008202">
    <property type="term" value="P:steroid metabolic process"/>
    <property type="evidence" value="ECO:0007669"/>
    <property type="project" value="TreeGrafter"/>
</dbReference>
<dbReference type="AlphaFoldDB" id="W7MWN1"/>
<accession>W7MWN1</accession>
<dbReference type="GO" id="GO:0000246">
    <property type="term" value="F:Delta24(24-1) sterol reductase activity"/>
    <property type="evidence" value="ECO:0007669"/>
    <property type="project" value="TreeGrafter"/>
</dbReference>
<evidence type="ECO:0000313" key="2">
    <source>
        <dbReference type="EMBL" id="EWG55708.1"/>
    </source>
</evidence>
<protein>
    <submittedName>
        <fullName evidence="2">Uncharacterized protein</fullName>
    </submittedName>
</protein>
<dbReference type="KEGG" id="fvr:FVEG_17578"/>
<dbReference type="EMBL" id="DS022265">
    <property type="protein sequence ID" value="EWG55708.1"/>
    <property type="molecule type" value="Genomic_DNA"/>
</dbReference>
<dbReference type="Proteomes" id="UP000009096">
    <property type="component" value="Chromosome 10"/>
</dbReference>
<dbReference type="PANTHER" id="PTHR10801:SF0">
    <property type="entry name" value="DELTA(24)-STEROL REDUCTASE"/>
    <property type="match status" value="1"/>
</dbReference>
<dbReference type="STRING" id="334819.W7MWN1"/>
<evidence type="ECO:0000313" key="3">
    <source>
        <dbReference type="Proteomes" id="UP000009096"/>
    </source>
</evidence>
<keyword evidence="1" id="KW-0560">Oxidoreductase</keyword>
<organism evidence="2 3">
    <name type="scientific">Gibberella moniliformis (strain M3125 / FGSC 7600)</name>
    <name type="common">Maize ear and stalk rot fungus</name>
    <name type="synonym">Fusarium verticillioides</name>
    <dbReference type="NCBI Taxonomy" id="334819"/>
    <lineage>
        <taxon>Eukaryota</taxon>
        <taxon>Fungi</taxon>
        <taxon>Dikarya</taxon>
        <taxon>Ascomycota</taxon>
        <taxon>Pezizomycotina</taxon>
        <taxon>Sordariomycetes</taxon>
        <taxon>Hypocreomycetidae</taxon>
        <taxon>Hypocreales</taxon>
        <taxon>Nectriaceae</taxon>
        <taxon>Fusarium</taxon>
        <taxon>Fusarium fujikuroi species complex</taxon>
    </lineage>
</organism>
<proteinExistence type="predicted"/>
<dbReference type="GO" id="GO:0005737">
    <property type="term" value="C:cytoplasm"/>
    <property type="evidence" value="ECO:0007669"/>
    <property type="project" value="TreeGrafter"/>
</dbReference>
<dbReference type="GeneID" id="30074454"/>
<dbReference type="InterPro" id="IPR040165">
    <property type="entry name" value="Diminuto-like"/>
</dbReference>
<dbReference type="GO" id="GO:0016020">
    <property type="term" value="C:membrane"/>
    <property type="evidence" value="ECO:0007669"/>
    <property type="project" value="TreeGrafter"/>
</dbReference>
<keyword evidence="3" id="KW-1185">Reference proteome</keyword>
<reference evidence="2 3" key="1">
    <citation type="journal article" date="2010" name="Nature">
        <title>Comparative genomics reveals mobile pathogenicity chromosomes in Fusarium.</title>
        <authorList>
            <person name="Ma L.J."/>
            <person name="van der Does H.C."/>
            <person name="Borkovich K.A."/>
            <person name="Coleman J.J."/>
            <person name="Daboussi M.J."/>
            <person name="Di Pietro A."/>
            <person name="Dufresne M."/>
            <person name="Freitag M."/>
            <person name="Grabherr M."/>
            <person name="Henrissat B."/>
            <person name="Houterman P.M."/>
            <person name="Kang S."/>
            <person name="Shim W.B."/>
            <person name="Woloshuk C."/>
            <person name="Xie X."/>
            <person name="Xu J.R."/>
            <person name="Antoniw J."/>
            <person name="Baker S.E."/>
            <person name="Bluhm B.H."/>
            <person name="Breakspear A."/>
            <person name="Brown D.W."/>
            <person name="Butchko R.A."/>
            <person name="Chapman S."/>
            <person name="Coulson R."/>
            <person name="Coutinho P.M."/>
            <person name="Danchin E.G."/>
            <person name="Diener A."/>
            <person name="Gale L.R."/>
            <person name="Gardiner D.M."/>
            <person name="Goff S."/>
            <person name="Hammond-Kosack K.E."/>
            <person name="Hilburn K."/>
            <person name="Hua-Van A."/>
            <person name="Jonkers W."/>
            <person name="Kazan K."/>
            <person name="Kodira C.D."/>
            <person name="Koehrsen M."/>
            <person name="Kumar L."/>
            <person name="Lee Y.H."/>
            <person name="Li L."/>
            <person name="Manners J.M."/>
            <person name="Miranda-Saavedra D."/>
            <person name="Mukherjee M."/>
            <person name="Park G."/>
            <person name="Park J."/>
            <person name="Park S.Y."/>
            <person name="Proctor R.H."/>
            <person name="Regev A."/>
            <person name="Ruiz-Roldan M.C."/>
            <person name="Sain D."/>
            <person name="Sakthikumar S."/>
            <person name="Sykes S."/>
            <person name="Schwartz D.C."/>
            <person name="Turgeon B.G."/>
            <person name="Wapinski I."/>
            <person name="Yoder O."/>
            <person name="Young S."/>
            <person name="Zeng Q."/>
            <person name="Zhou S."/>
            <person name="Galagan J."/>
            <person name="Cuomo C.A."/>
            <person name="Kistler H.C."/>
            <person name="Rep M."/>
        </authorList>
    </citation>
    <scope>NUCLEOTIDE SEQUENCE [LARGE SCALE GENOMIC DNA]</scope>
    <source>
        <strain evidence="3">M3125 / FGSC 7600</strain>
    </source>
</reference>
<dbReference type="EMBL" id="CM000587">
    <property type="protein sequence ID" value="EWG55708.1"/>
    <property type="molecule type" value="Genomic_DNA"/>
</dbReference>